<evidence type="ECO:0000313" key="1">
    <source>
        <dbReference type="EMBL" id="HIH07873.1"/>
    </source>
</evidence>
<organism evidence="1 3">
    <name type="scientific">Candidatus Iainarchaeum sp</name>
    <dbReference type="NCBI Taxonomy" id="3101447"/>
    <lineage>
        <taxon>Archaea</taxon>
        <taxon>Candidatus Iainarchaeota</taxon>
        <taxon>Candidatus Iainarchaeia</taxon>
        <taxon>Candidatus Iainarchaeales</taxon>
        <taxon>Candidatus Iainarchaeaceae</taxon>
        <taxon>Candidatus Iainarchaeum</taxon>
    </lineage>
</organism>
<evidence type="ECO:0000313" key="3">
    <source>
        <dbReference type="Proteomes" id="UP000577419"/>
    </source>
</evidence>
<reference evidence="3" key="1">
    <citation type="journal article" date="2020" name="bioRxiv">
        <title>A rank-normalized archaeal taxonomy based on genome phylogeny resolves widespread incomplete and uneven classifications.</title>
        <authorList>
            <person name="Rinke C."/>
            <person name="Chuvochina M."/>
            <person name="Mussig A.J."/>
            <person name="Chaumeil P.-A."/>
            <person name="Waite D.W."/>
            <person name="Whitman W.B."/>
            <person name="Parks D.H."/>
            <person name="Hugenholtz P."/>
        </authorList>
    </citation>
    <scope>NUCLEOTIDE SEQUENCE [LARGE SCALE GENOMIC DNA]</scope>
</reference>
<comment type="caution">
    <text evidence="1">The sequence shown here is derived from an EMBL/GenBank/DDBJ whole genome shotgun (WGS) entry which is preliminary data.</text>
</comment>
<dbReference type="EMBL" id="DUFG01000005">
    <property type="protein sequence ID" value="HIH07873.1"/>
    <property type="molecule type" value="Genomic_DNA"/>
</dbReference>
<evidence type="ECO:0000313" key="2">
    <source>
        <dbReference type="EMBL" id="MBS3059179.1"/>
    </source>
</evidence>
<proteinExistence type="predicted"/>
<gene>
    <name evidence="1" type="ORF">HA237_00715</name>
    <name evidence="2" type="ORF">J4224_02000</name>
</gene>
<dbReference type="Proteomes" id="UP000577419">
    <property type="component" value="Unassembled WGS sequence"/>
</dbReference>
<protein>
    <submittedName>
        <fullName evidence="1">Uncharacterized protein</fullName>
    </submittedName>
</protein>
<dbReference type="Proteomes" id="UP000683213">
    <property type="component" value="Unassembled WGS sequence"/>
</dbReference>
<sequence length="938" mass="102447">MIQKKHLLFSLFVLALVFAQAFDAFAFSLVREIPIELDEEFKLYAGQAVNLESEHVLIEASSIYPAPECSEGQPCIAVVSSVNLLVSKLYGSEETRVWAQTKVHLTEGASEEVFGLKLTNTGIFKGDYEFSLEPDYATFIVSKPVKETVIAELGEEFKLSVLGTALVQKKGETVVKMTLNKLVDTGKAVYASVTASTTAGDPAEIAELTIKEEESAAIGKYLVYFNEATSASYGAFVVKEKETLPETIYVGLNEKFELLEKQRAIVKETGLNIYLRTIGQDKIYCITADNSGSCPEGTYFVALDILVPYYYEESSAASGSGAAGVIATTDSAVLQKTIAAGTGKTIYLHANETAEVFGHAISALELTGETGVFSVTKKTSPETIRAYLNEKFKLKEEQTAIILSKNEEVMKLTLNDFVLMGCTASSENYVSRCDSRVIASVTASTKANYESGGGSGAALLKIYEGEEVPFQGYYIRFADYEDGFGVFVVREGLSERLIKVRINEKFELGEKQTALVVEEDLYIRLNNIAILKSNPPQNIAYISVWKEFIVYEDEIEKKLVAEYGLRAGEELDLYGVKIKALEVGAGEAAFIVTKKGTSIINVHVNEPFSLSENQVARVLEANIRMELLKVASMVACPDIGMAGEETTETTTDTYSCTEDKFVEISVSGYLSGETAVGEKVEKERIESTVVSTTDIAEKSAAGEVTGVSTESIVVEEARQEAIEILVPPKPFEVFTLREGESVEVNDFEIKVLSIGSSEAKFIVKKKSTGITFNYVVSKGWNLFSLPGEIEAERNSCNSSEWTLLEYDRESNSFRKVSEAKAGKAYWLYNPGKSCEAKVTVREPIGLEELEGLGTGWNFVAVVPEMIGKNINDIGSCNLKAAYTFNAAGNTWVNAFNRQINESDLGKGFAVYSLNACTLGEEEVPLSPTLPNIGGETNE</sequence>
<reference evidence="2" key="3">
    <citation type="submission" date="2021-05" db="EMBL/GenBank/DDBJ databases">
        <title>Protein family content uncovers lineage relationships and bacterial pathway maintenance mechanisms in DPANN archaea.</title>
        <authorList>
            <person name="Castelle C.J."/>
            <person name="Meheust R."/>
            <person name="Jaffe A.L."/>
            <person name="Seitz K."/>
            <person name="Gong X."/>
            <person name="Baker B.J."/>
            <person name="Banfield J.F."/>
        </authorList>
    </citation>
    <scope>NUCLEOTIDE SEQUENCE</scope>
    <source>
        <strain evidence="2">RIFCSPHIGHO2_01_FULL_GW2011_AR10_43_9</strain>
    </source>
</reference>
<name>A0A7J4IQU0_9ARCH</name>
<reference evidence="2" key="2">
    <citation type="submission" date="2021-03" db="EMBL/GenBank/DDBJ databases">
        <authorList>
            <person name="Jaffe A."/>
        </authorList>
    </citation>
    <scope>NUCLEOTIDE SEQUENCE</scope>
    <source>
        <strain evidence="2">RIFCSPHIGHO2_01_FULL_GW2011_AR10_43_9</strain>
    </source>
</reference>
<accession>A0A7J4IQU0</accession>
<dbReference type="AlphaFoldDB" id="A0A7J4IQU0"/>
<dbReference type="EMBL" id="JAGVWF010000027">
    <property type="protein sequence ID" value="MBS3059179.1"/>
    <property type="molecule type" value="Genomic_DNA"/>
</dbReference>